<keyword evidence="7" id="KW-0732">Signal</keyword>
<sequence>MEVALFITAFSVLARILAELKLLTTRIGETAMAAVAFNDVAVAIGLTGNSGDEPNKSLLIFIWVLLSGVAFVAFMMATIKPVMNRLPGGVLRSTTRWTKKRIYV</sequence>
<feature type="transmembrane region" description="Helical" evidence="6">
    <location>
        <begin position="58"/>
        <end position="77"/>
    </location>
</feature>
<keyword evidence="2" id="KW-0813">Transport</keyword>
<dbReference type="PANTHER" id="PTHR32468:SF0">
    <property type="entry name" value="K(+)_H(+) ANTIPORTER 1"/>
    <property type="match status" value="1"/>
</dbReference>
<keyword evidence="6" id="KW-0472">Membrane</keyword>
<dbReference type="AlphaFoldDB" id="A0ABD1QS90"/>
<evidence type="ECO:0000313" key="9">
    <source>
        <dbReference type="Proteomes" id="UP001604277"/>
    </source>
</evidence>
<evidence type="ECO:0000256" key="6">
    <source>
        <dbReference type="SAM" id="Phobius"/>
    </source>
</evidence>
<protein>
    <submittedName>
        <fullName evidence="8">Cation/H(+) antiporter 19</fullName>
    </submittedName>
</protein>
<comment type="subcellular location">
    <subcellularLocation>
        <location evidence="1">Membrane</location>
        <topology evidence="1">Multi-pass membrane protein</topology>
    </subcellularLocation>
</comment>
<evidence type="ECO:0000256" key="5">
    <source>
        <dbReference type="ARBA" id="ARBA00023065"/>
    </source>
</evidence>
<name>A0ABD1QS90_9LAMI</name>
<evidence type="ECO:0000256" key="7">
    <source>
        <dbReference type="SAM" id="SignalP"/>
    </source>
</evidence>
<reference evidence="9" key="1">
    <citation type="submission" date="2024-07" db="EMBL/GenBank/DDBJ databases">
        <title>Two chromosome-level genome assemblies of Korean endemic species Abeliophyllum distichum and Forsythia ovata (Oleaceae).</title>
        <authorList>
            <person name="Jang H."/>
        </authorList>
    </citation>
    <scope>NUCLEOTIDE SEQUENCE [LARGE SCALE GENOMIC DNA]</scope>
</reference>
<keyword evidence="4" id="KW-0630">Potassium</keyword>
<evidence type="ECO:0000313" key="8">
    <source>
        <dbReference type="EMBL" id="KAL2479072.1"/>
    </source>
</evidence>
<proteinExistence type="predicted"/>
<keyword evidence="9" id="KW-1185">Reference proteome</keyword>
<evidence type="ECO:0000256" key="1">
    <source>
        <dbReference type="ARBA" id="ARBA00004141"/>
    </source>
</evidence>
<keyword evidence="6" id="KW-0812">Transmembrane</keyword>
<dbReference type="GO" id="GO:0006813">
    <property type="term" value="P:potassium ion transport"/>
    <property type="evidence" value="ECO:0007669"/>
    <property type="project" value="UniProtKB-KW"/>
</dbReference>
<dbReference type="EMBL" id="JBFOLJ010000014">
    <property type="protein sequence ID" value="KAL2479072.1"/>
    <property type="molecule type" value="Genomic_DNA"/>
</dbReference>
<dbReference type="PANTHER" id="PTHR32468">
    <property type="entry name" value="CATION/H + ANTIPORTER"/>
    <property type="match status" value="1"/>
</dbReference>
<keyword evidence="3" id="KW-0633">Potassium transport</keyword>
<dbReference type="Gene3D" id="1.20.1530.20">
    <property type="match status" value="1"/>
</dbReference>
<feature type="chain" id="PRO_5044882604" evidence="7">
    <location>
        <begin position="19"/>
        <end position="104"/>
    </location>
</feature>
<gene>
    <name evidence="8" type="ORF">Fot_48086</name>
</gene>
<keyword evidence="5" id="KW-0406">Ion transport</keyword>
<evidence type="ECO:0000256" key="3">
    <source>
        <dbReference type="ARBA" id="ARBA00022538"/>
    </source>
</evidence>
<dbReference type="InterPro" id="IPR050794">
    <property type="entry name" value="CPA2_transporter"/>
</dbReference>
<dbReference type="GO" id="GO:0016020">
    <property type="term" value="C:membrane"/>
    <property type="evidence" value="ECO:0007669"/>
    <property type="project" value="UniProtKB-SubCell"/>
</dbReference>
<dbReference type="InterPro" id="IPR038770">
    <property type="entry name" value="Na+/solute_symporter_sf"/>
</dbReference>
<feature type="signal peptide" evidence="7">
    <location>
        <begin position="1"/>
        <end position="18"/>
    </location>
</feature>
<organism evidence="8 9">
    <name type="scientific">Forsythia ovata</name>
    <dbReference type="NCBI Taxonomy" id="205694"/>
    <lineage>
        <taxon>Eukaryota</taxon>
        <taxon>Viridiplantae</taxon>
        <taxon>Streptophyta</taxon>
        <taxon>Embryophyta</taxon>
        <taxon>Tracheophyta</taxon>
        <taxon>Spermatophyta</taxon>
        <taxon>Magnoliopsida</taxon>
        <taxon>eudicotyledons</taxon>
        <taxon>Gunneridae</taxon>
        <taxon>Pentapetalae</taxon>
        <taxon>asterids</taxon>
        <taxon>lamiids</taxon>
        <taxon>Lamiales</taxon>
        <taxon>Oleaceae</taxon>
        <taxon>Forsythieae</taxon>
        <taxon>Forsythia</taxon>
    </lineage>
</organism>
<accession>A0ABD1QS90</accession>
<dbReference type="Proteomes" id="UP001604277">
    <property type="component" value="Unassembled WGS sequence"/>
</dbReference>
<keyword evidence="6" id="KW-1133">Transmembrane helix</keyword>
<evidence type="ECO:0000256" key="2">
    <source>
        <dbReference type="ARBA" id="ARBA00022448"/>
    </source>
</evidence>
<comment type="caution">
    <text evidence="8">The sequence shown here is derived from an EMBL/GenBank/DDBJ whole genome shotgun (WGS) entry which is preliminary data.</text>
</comment>
<evidence type="ECO:0000256" key="4">
    <source>
        <dbReference type="ARBA" id="ARBA00022958"/>
    </source>
</evidence>